<gene>
    <name evidence="1" type="ORF">J2S74_003861</name>
</gene>
<accession>A0ABT9ZYW0</accession>
<evidence type="ECO:0000313" key="1">
    <source>
        <dbReference type="EMBL" id="MDQ0256441.1"/>
    </source>
</evidence>
<sequence>MINVSSIELIQEEKPYAYNVVFTVNNSEIKYATDIVYSSKYNYWLANPFITHELSSLLMGHHCPQCREVKIACLTLCGLHVEVTKGIIEHPSFQQYIVNELSFLTLERFPTELHIETSRKKWDQITYNNAAHKILRKVSV</sequence>
<dbReference type="RefSeq" id="WP_307328573.1">
    <property type="nucleotide sequence ID" value="NZ_JAUSUG010000017.1"/>
</dbReference>
<keyword evidence="2" id="KW-1185">Reference proteome</keyword>
<evidence type="ECO:0000313" key="2">
    <source>
        <dbReference type="Proteomes" id="UP001230005"/>
    </source>
</evidence>
<comment type="caution">
    <text evidence="1">The sequence shown here is derived from an EMBL/GenBank/DDBJ whole genome shotgun (WGS) entry which is preliminary data.</text>
</comment>
<dbReference type="Proteomes" id="UP001230005">
    <property type="component" value="Unassembled WGS sequence"/>
</dbReference>
<organism evidence="1 2">
    <name type="scientific">Evansella vedderi</name>
    <dbReference type="NCBI Taxonomy" id="38282"/>
    <lineage>
        <taxon>Bacteria</taxon>
        <taxon>Bacillati</taxon>
        <taxon>Bacillota</taxon>
        <taxon>Bacilli</taxon>
        <taxon>Bacillales</taxon>
        <taxon>Bacillaceae</taxon>
        <taxon>Evansella</taxon>
    </lineage>
</organism>
<reference evidence="1 2" key="1">
    <citation type="submission" date="2023-07" db="EMBL/GenBank/DDBJ databases">
        <title>Genomic Encyclopedia of Type Strains, Phase IV (KMG-IV): sequencing the most valuable type-strain genomes for metagenomic binning, comparative biology and taxonomic classification.</title>
        <authorList>
            <person name="Goeker M."/>
        </authorList>
    </citation>
    <scope>NUCLEOTIDE SEQUENCE [LARGE SCALE GENOMIC DNA]</scope>
    <source>
        <strain evidence="1 2">DSM 9768</strain>
    </source>
</reference>
<dbReference type="EMBL" id="JAUSUG010000017">
    <property type="protein sequence ID" value="MDQ0256441.1"/>
    <property type="molecule type" value="Genomic_DNA"/>
</dbReference>
<proteinExistence type="predicted"/>
<name>A0ABT9ZYW0_9BACI</name>
<protein>
    <submittedName>
        <fullName evidence="1">Uncharacterized protein</fullName>
    </submittedName>
</protein>